<name>A0A7G9GSA4_9FIRM</name>
<dbReference type="KEGG" id="ehn:H9Q80_07020"/>
<accession>A0A7G9GSA4</accession>
<dbReference type="Proteomes" id="UP000515856">
    <property type="component" value="Chromosome"/>
</dbReference>
<sequence>MAQLKKKSILGIATIIGIFKGMQIYRQQKRQMLEEKEQQRAKQWANL</sequence>
<dbReference type="RefSeq" id="WP_158552301.1">
    <property type="nucleotide sequence ID" value="NZ_CP060636.1"/>
</dbReference>
<organism evidence="1 2">
    <name type="scientific">[Eubacterium] hominis</name>
    <dbReference type="NCBI Taxonomy" id="2764325"/>
    <lineage>
        <taxon>Bacteria</taxon>
        <taxon>Bacillati</taxon>
        <taxon>Bacillota</taxon>
        <taxon>Erysipelotrichia</taxon>
        <taxon>Erysipelotrichales</taxon>
        <taxon>Erysipelotrichaceae</taxon>
        <taxon>Amedibacillus</taxon>
    </lineage>
</organism>
<evidence type="ECO:0000313" key="2">
    <source>
        <dbReference type="Proteomes" id="UP000515856"/>
    </source>
</evidence>
<reference evidence="1 2" key="1">
    <citation type="submission" date="2020-08" db="EMBL/GenBank/DDBJ databases">
        <authorList>
            <person name="Liu C."/>
            <person name="Sun Q."/>
        </authorList>
    </citation>
    <scope>NUCLEOTIDE SEQUENCE [LARGE SCALE GENOMIC DNA]</scope>
    <source>
        <strain evidence="1 2">NSJ-61</strain>
    </source>
</reference>
<keyword evidence="2" id="KW-1185">Reference proteome</keyword>
<dbReference type="AlphaFoldDB" id="A0A7G9GSA4"/>
<protein>
    <submittedName>
        <fullName evidence="1">Uncharacterized protein</fullName>
    </submittedName>
</protein>
<proteinExistence type="predicted"/>
<gene>
    <name evidence="1" type="ORF">H9Q80_07020</name>
</gene>
<dbReference type="EMBL" id="CP060636">
    <property type="protein sequence ID" value="QNM13686.1"/>
    <property type="molecule type" value="Genomic_DNA"/>
</dbReference>
<evidence type="ECO:0000313" key="1">
    <source>
        <dbReference type="EMBL" id="QNM13686.1"/>
    </source>
</evidence>